<reference evidence="2" key="1">
    <citation type="journal article" date="2020" name="Nature">
        <title>Giant virus diversity and host interactions through global metagenomics.</title>
        <authorList>
            <person name="Schulz F."/>
            <person name="Roux S."/>
            <person name="Paez-Espino D."/>
            <person name="Jungbluth S."/>
            <person name="Walsh D.A."/>
            <person name="Denef V.J."/>
            <person name="McMahon K.D."/>
            <person name="Konstantinidis K.T."/>
            <person name="Eloe-Fadrosh E.A."/>
            <person name="Kyrpides N.C."/>
            <person name="Woyke T."/>
        </authorList>
    </citation>
    <scope>NUCLEOTIDE SEQUENCE</scope>
    <source>
        <strain evidence="2">GVMAG-M-3300014204-73</strain>
    </source>
</reference>
<feature type="domain" description="TOD1/MUCI70 glycosyltransferase-like" evidence="1">
    <location>
        <begin position="41"/>
        <end position="217"/>
    </location>
</feature>
<dbReference type="InterPro" id="IPR048354">
    <property type="entry name" value="TOD1_MUCI70_glycTrfase_dom"/>
</dbReference>
<sequence length="234" mass="27652">MSQHLCFYTVFYGSDGNWANLIPQVPSTTDDCYYLTNNLTTYQELAKTIGDGGSGDWKPIWIDQIPIYDTNQDAMNAKLYKACPHRHPILNQYEYSCYLDTKHNVDGAKVRQLVDQLADTMCMLLPRHPCNYHSVWNEYQLCLQYPKYAAEQVQYKTYLDQCLAQGYDERLTNHYTTQVIIRKNCPLTHMICETWYSNIQRCGIECQISFSIVQQRYWPWIQTMDYQACYTYCY</sequence>
<proteinExistence type="predicted"/>
<accession>A0A6C0BLK4</accession>
<evidence type="ECO:0000259" key="1">
    <source>
        <dbReference type="Pfam" id="PF04765"/>
    </source>
</evidence>
<protein>
    <recommendedName>
        <fullName evidence="1">TOD1/MUCI70 glycosyltransferase-like domain-containing protein</fullName>
    </recommendedName>
</protein>
<dbReference type="EMBL" id="MN739177">
    <property type="protein sequence ID" value="QHS92298.1"/>
    <property type="molecule type" value="Genomic_DNA"/>
</dbReference>
<organism evidence="2">
    <name type="scientific">viral metagenome</name>
    <dbReference type="NCBI Taxonomy" id="1070528"/>
    <lineage>
        <taxon>unclassified sequences</taxon>
        <taxon>metagenomes</taxon>
        <taxon>organismal metagenomes</taxon>
    </lineage>
</organism>
<dbReference type="AlphaFoldDB" id="A0A6C0BLK4"/>
<evidence type="ECO:0000313" key="2">
    <source>
        <dbReference type="EMBL" id="QHS92298.1"/>
    </source>
</evidence>
<dbReference type="Pfam" id="PF04765">
    <property type="entry name" value="TOD1_MUCI70"/>
    <property type="match status" value="1"/>
</dbReference>
<name>A0A6C0BLK4_9ZZZZ</name>